<keyword evidence="4" id="KW-0677">Repeat</keyword>
<feature type="repeat" description="Solcar" evidence="6">
    <location>
        <begin position="68"/>
        <end position="98"/>
    </location>
</feature>
<dbReference type="PANTHER" id="PTHR24089">
    <property type="entry name" value="SOLUTE CARRIER FAMILY 25"/>
    <property type="match status" value="1"/>
</dbReference>
<evidence type="ECO:0000256" key="5">
    <source>
        <dbReference type="ARBA" id="ARBA00023136"/>
    </source>
</evidence>
<dbReference type="Gramene" id="Kaladp1210s0001.1.v1.1">
    <property type="protein sequence ID" value="Kaladp1210s0001.1.v1.1.CDS.1"/>
    <property type="gene ID" value="Kaladp1210s0001.v1.1"/>
</dbReference>
<dbReference type="EnsemblPlants" id="Kaladp1210s0001.1.v1.1">
    <property type="protein sequence ID" value="Kaladp1210s0001.1.v1.1.CDS.1"/>
    <property type="gene ID" value="Kaladp1210s0001.v1.1"/>
</dbReference>
<keyword evidence="3 6" id="KW-0812">Transmembrane</keyword>
<evidence type="ECO:0000256" key="3">
    <source>
        <dbReference type="ARBA" id="ARBA00022692"/>
    </source>
</evidence>
<evidence type="ECO:0000256" key="6">
    <source>
        <dbReference type="PROSITE-ProRule" id="PRU00282"/>
    </source>
</evidence>
<evidence type="ECO:0000256" key="2">
    <source>
        <dbReference type="ARBA" id="ARBA00022448"/>
    </source>
</evidence>
<dbReference type="Pfam" id="PF00153">
    <property type="entry name" value="Mito_carr"/>
    <property type="match status" value="2"/>
</dbReference>
<protein>
    <submittedName>
        <fullName evidence="8">Uncharacterized protein</fullName>
    </submittedName>
</protein>
<dbReference type="Proteomes" id="UP000594263">
    <property type="component" value="Unplaced"/>
</dbReference>
<dbReference type="InterPro" id="IPR002067">
    <property type="entry name" value="MCP"/>
</dbReference>
<reference evidence="8" key="1">
    <citation type="submission" date="2021-01" db="UniProtKB">
        <authorList>
            <consortium name="EnsemblPlants"/>
        </authorList>
    </citation>
    <scope>IDENTIFICATION</scope>
</reference>
<dbReference type="PRINTS" id="PR00926">
    <property type="entry name" value="MITOCARRIER"/>
</dbReference>
<keyword evidence="2 7" id="KW-0813">Transport</keyword>
<dbReference type="OMA" id="MQRTWEL"/>
<evidence type="ECO:0000313" key="8">
    <source>
        <dbReference type="EnsemblPlants" id="Kaladp1210s0001.1.v1.1.CDS.1"/>
    </source>
</evidence>
<dbReference type="GO" id="GO:0055085">
    <property type="term" value="P:transmembrane transport"/>
    <property type="evidence" value="ECO:0007669"/>
    <property type="project" value="InterPro"/>
</dbReference>
<dbReference type="GO" id="GO:0016020">
    <property type="term" value="C:membrane"/>
    <property type="evidence" value="ECO:0007669"/>
    <property type="project" value="UniProtKB-SubCell"/>
</dbReference>
<evidence type="ECO:0000313" key="9">
    <source>
        <dbReference type="Proteomes" id="UP000594263"/>
    </source>
</evidence>
<dbReference type="SUPFAM" id="SSF103506">
    <property type="entry name" value="Mitochondrial carrier"/>
    <property type="match status" value="1"/>
</dbReference>
<name>A0A7N0VMQ2_KALFE</name>
<comment type="subcellular location">
    <subcellularLocation>
        <location evidence="1">Membrane</location>
        <topology evidence="1">Multi-pass membrane protein</topology>
    </subcellularLocation>
</comment>
<dbReference type="PROSITE" id="PS50920">
    <property type="entry name" value="SOLCAR"/>
    <property type="match status" value="2"/>
</dbReference>
<sequence length="98" mass="10799">MVLQVQTTQAHIMPAIKKIWHEGRFRGFFRGNGLNVVKVAPESAIKFYAYEMIKNMIGTDNRGDKVDIGTSGRLFAGGMAGAVAQTAIYPLDLVKTRL</sequence>
<evidence type="ECO:0000256" key="7">
    <source>
        <dbReference type="RuleBase" id="RU000488"/>
    </source>
</evidence>
<keyword evidence="5 6" id="KW-0472">Membrane</keyword>
<evidence type="ECO:0000256" key="4">
    <source>
        <dbReference type="ARBA" id="ARBA00022737"/>
    </source>
</evidence>
<dbReference type="AlphaFoldDB" id="A0A7N0VMQ2"/>
<feature type="repeat" description="Solcar" evidence="6">
    <location>
        <begin position="1"/>
        <end position="56"/>
    </location>
</feature>
<accession>A0A7N0VMQ2</accession>
<evidence type="ECO:0000256" key="1">
    <source>
        <dbReference type="ARBA" id="ARBA00004141"/>
    </source>
</evidence>
<proteinExistence type="inferred from homology"/>
<organism evidence="8 9">
    <name type="scientific">Kalanchoe fedtschenkoi</name>
    <name type="common">Lavender scallops</name>
    <name type="synonym">South American air plant</name>
    <dbReference type="NCBI Taxonomy" id="63787"/>
    <lineage>
        <taxon>Eukaryota</taxon>
        <taxon>Viridiplantae</taxon>
        <taxon>Streptophyta</taxon>
        <taxon>Embryophyta</taxon>
        <taxon>Tracheophyta</taxon>
        <taxon>Spermatophyta</taxon>
        <taxon>Magnoliopsida</taxon>
        <taxon>eudicotyledons</taxon>
        <taxon>Gunneridae</taxon>
        <taxon>Pentapetalae</taxon>
        <taxon>Saxifragales</taxon>
        <taxon>Crassulaceae</taxon>
        <taxon>Kalanchoe</taxon>
    </lineage>
</organism>
<dbReference type="Gene3D" id="1.50.40.10">
    <property type="entry name" value="Mitochondrial carrier domain"/>
    <property type="match status" value="1"/>
</dbReference>
<dbReference type="InterPro" id="IPR023395">
    <property type="entry name" value="MCP_dom_sf"/>
</dbReference>
<dbReference type="InterPro" id="IPR018108">
    <property type="entry name" value="MCP_transmembrane"/>
</dbReference>
<comment type="similarity">
    <text evidence="7">Belongs to the mitochondrial carrier (TC 2.A.29) family.</text>
</comment>
<keyword evidence="9" id="KW-1185">Reference proteome</keyword>